<keyword evidence="3" id="KW-1185">Reference proteome</keyword>
<organism evidence="2 3">
    <name type="scientific">Vibrio xiamenensis</name>
    <dbReference type="NCBI Taxonomy" id="861298"/>
    <lineage>
        <taxon>Bacteria</taxon>
        <taxon>Pseudomonadati</taxon>
        <taxon>Pseudomonadota</taxon>
        <taxon>Gammaproteobacteria</taxon>
        <taxon>Vibrionales</taxon>
        <taxon>Vibrionaceae</taxon>
        <taxon>Vibrio</taxon>
    </lineage>
</organism>
<sequence length="195" mass="22131">MSLNSKAIIRDELESLKTCEYPNLKRKIGVYVDRPYYVPATGQYMCDVVTEVPTLNTSESCKKVPYQEAPEQFEKSINKALTKLDAQIEELSEHRERLNAAKDSLSKNQMSSLLESVVQYSQGNVRPYKFFNFIPKTSIVKIYAYISDKELDDIEPVWFGTAIELFDLATSGHNVAGNEWSAFSETGAWLGTSEY</sequence>
<proteinExistence type="predicted"/>
<gene>
    <name evidence="2" type="ORF">SAMN04488136_11631</name>
</gene>
<dbReference type="RefSeq" id="WP_093274946.1">
    <property type="nucleotide sequence ID" value="NZ_FNDD01000016.1"/>
</dbReference>
<evidence type="ECO:0000256" key="1">
    <source>
        <dbReference type="SAM" id="Coils"/>
    </source>
</evidence>
<name>A0A1G8CF91_9VIBR</name>
<feature type="coiled-coil region" evidence="1">
    <location>
        <begin position="77"/>
        <end position="108"/>
    </location>
</feature>
<keyword evidence="1" id="KW-0175">Coiled coil</keyword>
<accession>A0A1G8CF91</accession>
<evidence type="ECO:0000313" key="3">
    <source>
        <dbReference type="Proteomes" id="UP000198854"/>
    </source>
</evidence>
<reference evidence="2 3" key="1">
    <citation type="submission" date="2016-10" db="EMBL/GenBank/DDBJ databases">
        <authorList>
            <person name="de Groot N.N."/>
        </authorList>
    </citation>
    <scope>NUCLEOTIDE SEQUENCE [LARGE SCALE GENOMIC DNA]</scope>
    <source>
        <strain evidence="2 3">CGMCC 1.10228</strain>
    </source>
</reference>
<dbReference type="STRING" id="861298.SAMN04488136_11631"/>
<dbReference type="EMBL" id="FNDD01000016">
    <property type="protein sequence ID" value="SDH44009.1"/>
    <property type="molecule type" value="Genomic_DNA"/>
</dbReference>
<evidence type="ECO:0000313" key="2">
    <source>
        <dbReference type="EMBL" id="SDH44009.1"/>
    </source>
</evidence>
<dbReference type="Proteomes" id="UP000198854">
    <property type="component" value="Unassembled WGS sequence"/>
</dbReference>
<protein>
    <submittedName>
        <fullName evidence="2">Uncharacterized protein</fullName>
    </submittedName>
</protein>
<dbReference type="AlphaFoldDB" id="A0A1G8CF91"/>